<accession>A0ABD0VYT0</accession>
<dbReference type="Gene3D" id="3.40.33.10">
    <property type="entry name" value="CAP"/>
    <property type="match status" value="1"/>
</dbReference>
<dbReference type="PRINTS" id="PR00838">
    <property type="entry name" value="V5ALLERGEN"/>
</dbReference>
<dbReference type="FunFam" id="3.40.33.10:FF:000008">
    <property type="entry name" value="GLI pathogenesis-related 1 (Glioma)"/>
    <property type="match status" value="1"/>
</dbReference>
<name>A0ABD0VYT0_UMBPY</name>
<organism evidence="7 8">
    <name type="scientific">Umbra pygmaea</name>
    <name type="common">Eastern mudminnow</name>
    <dbReference type="NCBI Taxonomy" id="75934"/>
    <lineage>
        <taxon>Eukaryota</taxon>
        <taxon>Metazoa</taxon>
        <taxon>Chordata</taxon>
        <taxon>Craniata</taxon>
        <taxon>Vertebrata</taxon>
        <taxon>Euteleostomi</taxon>
        <taxon>Actinopterygii</taxon>
        <taxon>Neopterygii</taxon>
        <taxon>Teleostei</taxon>
        <taxon>Protacanthopterygii</taxon>
        <taxon>Esociformes</taxon>
        <taxon>Umbridae</taxon>
        <taxon>Umbra</taxon>
    </lineage>
</organism>
<dbReference type="InterPro" id="IPR014044">
    <property type="entry name" value="CAP_dom"/>
</dbReference>
<dbReference type="EMBL" id="JAGEUA010000011">
    <property type="protein sequence ID" value="KAL0963075.1"/>
    <property type="molecule type" value="Genomic_DNA"/>
</dbReference>
<evidence type="ECO:0000256" key="2">
    <source>
        <dbReference type="ARBA" id="ARBA00009923"/>
    </source>
</evidence>
<evidence type="ECO:0000256" key="4">
    <source>
        <dbReference type="ARBA" id="ARBA00023136"/>
    </source>
</evidence>
<feature type="domain" description="SCP" evidence="6">
    <location>
        <begin position="35"/>
        <end position="191"/>
    </location>
</feature>
<feature type="signal peptide" evidence="5">
    <location>
        <begin position="1"/>
        <end position="24"/>
    </location>
</feature>
<dbReference type="InterPro" id="IPR034121">
    <property type="entry name" value="SCP_GLIPR-1-like"/>
</dbReference>
<keyword evidence="3 5" id="KW-0732">Signal</keyword>
<keyword evidence="8" id="KW-1185">Reference proteome</keyword>
<evidence type="ECO:0000259" key="6">
    <source>
        <dbReference type="SMART" id="SM00198"/>
    </source>
</evidence>
<dbReference type="PROSITE" id="PS01009">
    <property type="entry name" value="CRISP_1"/>
    <property type="match status" value="1"/>
</dbReference>
<reference evidence="7 8" key="1">
    <citation type="submission" date="2024-06" db="EMBL/GenBank/DDBJ databases">
        <authorList>
            <person name="Pan Q."/>
            <person name="Wen M."/>
            <person name="Jouanno E."/>
            <person name="Zahm M."/>
            <person name="Klopp C."/>
            <person name="Cabau C."/>
            <person name="Louis A."/>
            <person name="Berthelot C."/>
            <person name="Parey E."/>
            <person name="Roest Crollius H."/>
            <person name="Montfort J."/>
            <person name="Robinson-Rechavi M."/>
            <person name="Bouchez O."/>
            <person name="Lampietro C."/>
            <person name="Lopez Roques C."/>
            <person name="Donnadieu C."/>
            <person name="Postlethwait J."/>
            <person name="Bobe J."/>
            <person name="Verreycken H."/>
            <person name="Guiguen Y."/>
        </authorList>
    </citation>
    <scope>NUCLEOTIDE SEQUENCE [LARGE SCALE GENOMIC DNA]</scope>
    <source>
        <strain evidence="7">Up_M1</strain>
        <tissue evidence="7">Testis</tissue>
    </source>
</reference>
<comment type="caution">
    <text evidence="7">The sequence shown here is derived from an EMBL/GenBank/DDBJ whole genome shotgun (WGS) entry which is preliminary data.</text>
</comment>
<dbReference type="InterPro" id="IPR018244">
    <property type="entry name" value="Allrgn_V5/Tpx1_CS"/>
</dbReference>
<protein>
    <recommendedName>
        <fullName evidence="6">SCP domain-containing protein</fullName>
    </recommendedName>
</protein>
<dbReference type="CDD" id="cd05385">
    <property type="entry name" value="CAP_GLIPR1-like"/>
    <property type="match status" value="1"/>
</dbReference>
<dbReference type="GO" id="GO:0016020">
    <property type="term" value="C:membrane"/>
    <property type="evidence" value="ECO:0007669"/>
    <property type="project" value="UniProtKB-SubCell"/>
</dbReference>
<keyword evidence="4" id="KW-0472">Membrane</keyword>
<evidence type="ECO:0000256" key="5">
    <source>
        <dbReference type="SAM" id="SignalP"/>
    </source>
</evidence>
<dbReference type="Proteomes" id="UP001557470">
    <property type="component" value="Unassembled WGS sequence"/>
</dbReference>
<evidence type="ECO:0000313" key="8">
    <source>
        <dbReference type="Proteomes" id="UP001557470"/>
    </source>
</evidence>
<evidence type="ECO:0000256" key="1">
    <source>
        <dbReference type="ARBA" id="ARBA00004370"/>
    </source>
</evidence>
<dbReference type="InterPro" id="IPR002413">
    <property type="entry name" value="V5_allergen-like"/>
</dbReference>
<dbReference type="InterPro" id="IPR001283">
    <property type="entry name" value="CRISP-related"/>
</dbReference>
<dbReference type="InterPro" id="IPR035940">
    <property type="entry name" value="CAP_sf"/>
</dbReference>
<comment type="subcellular location">
    <subcellularLocation>
        <location evidence="1">Membrane</location>
    </subcellularLocation>
</comment>
<evidence type="ECO:0000313" key="7">
    <source>
        <dbReference type="EMBL" id="KAL0963075.1"/>
    </source>
</evidence>
<comment type="similarity">
    <text evidence="2">Belongs to the CRISP family.</text>
</comment>
<sequence length="297" mass="33507">MGQFNWQQFLCLFMCLDSYTVSSGNNQFPDITDENFINDCVRIHNDNRSSVNPPASNMLYMTWDDALAVTARAWARHCVFKHNIYLKEVKQVHPVFTSVGENIWVGAPPSTFSVSRAIRKWVDEVMYYSYQRNVCQQGEMCGHYTQVVWATSYKVGCAVQMCPNGVKETLFSNKAGAIFVCNYATAGNYVGEKPYQQGEACTACKDANDRCNAKLCHNQQRDELKSYNWKPDWDIGLAPKDPSITNGDPSLANGDPVLTTCGSSCISVLILRPLGLFLTFVTAFGVHRFYPSMFFYE</sequence>
<feature type="chain" id="PRO_5044833266" description="SCP domain-containing protein" evidence="5">
    <location>
        <begin position="25"/>
        <end position="297"/>
    </location>
</feature>
<dbReference type="AlphaFoldDB" id="A0ABD0VYT0"/>
<evidence type="ECO:0000256" key="3">
    <source>
        <dbReference type="ARBA" id="ARBA00022729"/>
    </source>
</evidence>
<dbReference type="SUPFAM" id="SSF55797">
    <property type="entry name" value="PR-1-like"/>
    <property type="match status" value="1"/>
</dbReference>
<dbReference type="SMART" id="SM00198">
    <property type="entry name" value="SCP"/>
    <property type="match status" value="1"/>
</dbReference>
<gene>
    <name evidence="7" type="ORF">UPYG_G00349350</name>
</gene>
<dbReference type="PRINTS" id="PR00837">
    <property type="entry name" value="V5TPXLIKE"/>
</dbReference>
<dbReference type="PANTHER" id="PTHR10334">
    <property type="entry name" value="CYSTEINE-RICH SECRETORY PROTEIN-RELATED"/>
    <property type="match status" value="1"/>
</dbReference>
<proteinExistence type="inferred from homology"/>
<dbReference type="Pfam" id="PF00188">
    <property type="entry name" value="CAP"/>
    <property type="match status" value="1"/>
</dbReference>